<accession>A0A1I1RP86</accession>
<sequence>MSDFAILILSCDKYSDLWAPFMGQFRKQFPENNYPVYFGTNEIPFSENGVIPILSGEDRDWSSSFRAILQQIPARKVFVLLEDLMVATRIDAARFRHCVEFIERHDALHLKYWNHIKTDRDTNDPAIGEFKRGAPYRATVAAFWDRDYLLKLLLDGENPWNFEIMGSYRTSYSDGFYGMKEPLFDFVNLVEKGHWIPDSLRWAKQEGVALDVAKRPALTGQRGRIAVLQTLYFGWMARVPWPRRLRWMHTLRRALICY</sequence>
<gene>
    <name evidence="1" type="ORF">SAMN04489710_10129</name>
</gene>
<proteinExistence type="predicted"/>
<dbReference type="RefSeq" id="WP_092948613.1">
    <property type="nucleotide sequence ID" value="NZ_FOMQ01000001.1"/>
</dbReference>
<organism evidence="1 2">
    <name type="scientific">Paracidovorax konjaci</name>
    <dbReference type="NCBI Taxonomy" id="32040"/>
    <lineage>
        <taxon>Bacteria</taxon>
        <taxon>Pseudomonadati</taxon>
        <taxon>Pseudomonadota</taxon>
        <taxon>Betaproteobacteria</taxon>
        <taxon>Burkholderiales</taxon>
        <taxon>Comamonadaceae</taxon>
        <taxon>Paracidovorax</taxon>
    </lineage>
</organism>
<keyword evidence="2" id="KW-1185">Reference proteome</keyword>
<dbReference type="AlphaFoldDB" id="A0A1I1RP86"/>
<dbReference type="STRING" id="32040.SAMN04489710_10129"/>
<evidence type="ECO:0000313" key="2">
    <source>
        <dbReference type="Proteomes" id="UP000199517"/>
    </source>
</evidence>
<evidence type="ECO:0000313" key="1">
    <source>
        <dbReference type="EMBL" id="SFD32330.1"/>
    </source>
</evidence>
<name>A0A1I1RP86_9BURK</name>
<dbReference type="EMBL" id="FOMQ01000001">
    <property type="protein sequence ID" value="SFD32330.1"/>
    <property type="molecule type" value="Genomic_DNA"/>
</dbReference>
<dbReference type="OrthoDB" id="8807075at2"/>
<reference evidence="2" key="1">
    <citation type="submission" date="2016-10" db="EMBL/GenBank/DDBJ databases">
        <authorList>
            <person name="Varghese N."/>
            <person name="Submissions S."/>
        </authorList>
    </citation>
    <scope>NUCLEOTIDE SEQUENCE [LARGE SCALE GENOMIC DNA]</scope>
    <source>
        <strain evidence="2">DSM 7481</strain>
    </source>
</reference>
<protein>
    <submittedName>
        <fullName evidence="1">Uncharacterized protein</fullName>
    </submittedName>
</protein>
<dbReference type="Proteomes" id="UP000199517">
    <property type="component" value="Unassembled WGS sequence"/>
</dbReference>